<dbReference type="Proteomes" id="UP001146793">
    <property type="component" value="Unassembled WGS sequence"/>
</dbReference>
<evidence type="ECO:0000313" key="5">
    <source>
        <dbReference type="Proteomes" id="UP001146793"/>
    </source>
</evidence>
<feature type="compositionally biased region" description="Basic and acidic residues" evidence="2">
    <location>
        <begin position="308"/>
        <end position="329"/>
    </location>
</feature>
<feature type="compositionally biased region" description="Basic residues" evidence="2">
    <location>
        <begin position="232"/>
        <end position="242"/>
    </location>
</feature>
<dbReference type="PROSITE" id="PS50021">
    <property type="entry name" value="CH"/>
    <property type="match status" value="1"/>
</dbReference>
<evidence type="ECO:0000259" key="3">
    <source>
        <dbReference type="PROSITE" id="PS50021"/>
    </source>
</evidence>
<feature type="compositionally biased region" description="Polar residues" evidence="2">
    <location>
        <begin position="726"/>
        <end position="737"/>
    </location>
</feature>
<name>A0AAV8AHV8_9EUKA</name>
<protein>
    <submittedName>
        <fullName evidence="4">Chascon isoform d-related</fullName>
    </submittedName>
</protein>
<evidence type="ECO:0000313" key="4">
    <source>
        <dbReference type="EMBL" id="KAJ3452437.1"/>
    </source>
</evidence>
<comment type="caution">
    <text evidence="4">The sequence shown here is derived from an EMBL/GenBank/DDBJ whole genome shotgun (WGS) entry which is preliminary data.</text>
</comment>
<accession>A0AAV8AHV8</accession>
<feature type="region of interest" description="Disordered" evidence="2">
    <location>
        <begin position="1"/>
        <end position="28"/>
    </location>
</feature>
<feature type="compositionally biased region" description="Basic and acidic residues" evidence="2">
    <location>
        <begin position="246"/>
        <end position="255"/>
    </location>
</feature>
<feature type="compositionally biased region" description="Acidic residues" evidence="2">
    <location>
        <begin position="373"/>
        <end position="383"/>
    </location>
</feature>
<proteinExistence type="predicted"/>
<evidence type="ECO:0000256" key="1">
    <source>
        <dbReference type="SAM" id="Coils"/>
    </source>
</evidence>
<sequence length="1147" mass="135404">MSRATHKFVTLKRKPKKKKKSTSHYQDETLSKKILKKKQKRLNKERNELVKWVQKILQAPELSEEEIFDENGVYLLNILNMVSPTRELIFERIKNKAQQCRENLGEYQQSLIKVFDFQKDSLFSITDVINKPSKAKNLMIPSLSHIKKCLETQGQILDLTKGSRVVRILKEDLDPDDPINKHLIKKNSNSTKKILVVKNSWFDWKGGESGQEDLWLISKSSLSEEKQSQTRLKSKSKSKKNTKPTSIEKKKESRKQNPQPKRKDKPPKDQKDFKKKKNESNPLHLSKAQPKKQKQKQKEQLNQNKKTNGKEIDTKLKKPSSKREKERERERKKKRERERERKKKREREREKEKEKEREKEKEKKIEKKKGGGEYDENDFDFSTDSENGSNNKVQDKNKNINKNDSGSESESDFSSEYEFEISLEEHLQEQSRQLTKFYIDLDKTQRFIKDSKVDLMQIKSQTKRKELLLKIQELEPRVTELGDKIQEKNEEVSTLKKLIQGQEEKNKLDDKKQSIKECEKKIELYTKQKEKIQKKLNLTKDELKKQKLQKQQLKLRKELLKLNSKYIQLKQTINQLTIEENEKSKLISEKLKKMANQDHLQINTEEKNQFRVIRKRILKLQKNIINELPYEYKKNRTFLNIKKDFQYLVAKGKDDESGSDGVVDDDDDDEEEEDEDLKYLKQQSSTNSENDFDFGTDSDEHKYKNDPQYYFSTSSPTSSNEKSDNNDYGSYSDGENSVKNKKKNKGKIGYEIKNRGNKKNKKKRKKPKQSNTDLLISQKTKKNNPESKPLKMFDIKGYELINLDPRSVYFNLTFATKQIKKVEKDCSNINNLETLYIYNTYDRWKHVHPKRIDVDKTTKKATSFLKTKFENAMKESKLWCRVGVFYYPLSVYTTGNTMPRTGKIWVEKKRLVVSINTVGKVFQCYWNKKLKILIHNDRPSHFLLINNNKKQIHVRTENAHQKRVLLFVLLRFALSKAKDKIIGDNRYSPLPPTHKLSITVLPPLRKTSSSDEKFLITTPKINSKLMDNKETPEDLIKSGWKDGKIIFLCHVVVARMVPFHPAYFTIKKSGIEIQLVLKNLIKLPFKQQITFKIEKNIEGLFELNAITKKNIITNIRVLAHSKTQRKLIEKSFCYFFERWALQNQHKK</sequence>
<feature type="compositionally biased region" description="Acidic residues" evidence="2">
    <location>
        <begin position="662"/>
        <end position="676"/>
    </location>
</feature>
<gene>
    <name evidence="4" type="ORF">M0812_04205</name>
</gene>
<feature type="compositionally biased region" description="Polar residues" evidence="2">
    <location>
        <begin position="769"/>
        <end position="778"/>
    </location>
</feature>
<feature type="compositionally biased region" description="Basic residues" evidence="2">
    <location>
        <begin position="755"/>
        <end position="768"/>
    </location>
</feature>
<dbReference type="InterPro" id="IPR036872">
    <property type="entry name" value="CH_dom_sf"/>
</dbReference>
<feature type="compositionally biased region" description="Basic residues" evidence="2">
    <location>
        <begin position="330"/>
        <end position="346"/>
    </location>
</feature>
<organism evidence="4 5">
    <name type="scientific">Anaeramoeba flamelloides</name>
    <dbReference type="NCBI Taxonomy" id="1746091"/>
    <lineage>
        <taxon>Eukaryota</taxon>
        <taxon>Metamonada</taxon>
        <taxon>Anaeramoebidae</taxon>
        <taxon>Anaeramoeba</taxon>
    </lineage>
</organism>
<dbReference type="AlphaFoldDB" id="A0AAV8AHV8"/>
<feature type="domain" description="Calponin-homology (CH)" evidence="3">
    <location>
        <begin position="43"/>
        <end position="150"/>
    </location>
</feature>
<dbReference type="SUPFAM" id="SSF47576">
    <property type="entry name" value="Calponin-homology domain, CH-domain"/>
    <property type="match status" value="1"/>
</dbReference>
<feature type="compositionally biased region" description="Basic and acidic residues" evidence="2">
    <location>
        <begin position="347"/>
        <end position="372"/>
    </location>
</feature>
<keyword evidence="1" id="KW-0175">Coiled coil</keyword>
<feature type="compositionally biased region" description="Acidic residues" evidence="2">
    <location>
        <begin position="407"/>
        <end position="417"/>
    </location>
</feature>
<feature type="region of interest" description="Disordered" evidence="2">
    <location>
        <begin position="224"/>
        <end position="417"/>
    </location>
</feature>
<evidence type="ECO:0000256" key="2">
    <source>
        <dbReference type="SAM" id="MobiDB-lite"/>
    </source>
</evidence>
<feature type="compositionally biased region" description="Basic residues" evidence="2">
    <location>
        <begin position="1"/>
        <end position="22"/>
    </location>
</feature>
<dbReference type="EMBL" id="JANTQA010000008">
    <property type="protein sequence ID" value="KAJ3452437.1"/>
    <property type="molecule type" value="Genomic_DNA"/>
</dbReference>
<feature type="region of interest" description="Disordered" evidence="2">
    <location>
        <begin position="653"/>
        <end position="788"/>
    </location>
</feature>
<reference evidence="4" key="1">
    <citation type="submission" date="2022-08" db="EMBL/GenBank/DDBJ databases">
        <title>Novel sulphate-reducing endosymbionts in the free-living metamonad Anaeramoeba.</title>
        <authorList>
            <person name="Jerlstrom-Hultqvist J."/>
            <person name="Cepicka I."/>
            <person name="Gallot-Lavallee L."/>
            <person name="Salas-Leiva D."/>
            <person name="Curtis B.A."/>
            <person name="Zahonova K."/>
            <person name="Pipaliya S."/>
            <person name="Dacks J."/>
            <person name="Roger A.J."/>
        </authorList>
    </citation>
    <scope>NUCLEOTIDE SEQUENCE</scope>
    <source>
        <strain evidence="4">Busselton2</strain>
    </source>
</reference>
<feature type="coiled-coil region" evidence="1">
    <location>
        <begin position="478"/>
        <end position="589"/>
    </location>
</feature>
<dbReference type="InterPro" id="IPR001715">
    <property type="entry name" value="CH_dom"/>
</dbReference>